<reference evidence="1" key="2">
    <citation type="submission" date="2016-06" db="EMBL/GenBank/DDBJ databases">
        <title>The genome of a short-lived fish provides insights into sex chromosome evolution and the genetic control of aging.</title>
        <authorList>
            <person name="Reichwald K."/>
            <person name="Felder M."/>
            <person name="Petzold A."/>
            <person name="Koch P."/>
            <person name="Groth M."/>
            <person name="Platzer M."/>
        </authorList>
    </citation>
    <scope>NUCLEOTIDE SEQUENCE</scope>
    <source>
        <tissue evidence="1">Brain</tissue>
    </source>
</reference>
<proteinExistence type="predicted"/>
<organism evidence="1">
    <name type="scientific">Nothobranchius kuhntae</name>
    <name type="common">Beira killifish</name>
    <dbReference type="NCBI Taxonomy" id="321403"/>
    <lineage>
        <taxon>Eukaryota</taxon>
        <taxon>Metazoa</taxon>
        <taxon>Chordata</taxon>
        <taxon>Craniata</taxon>
        <taxon>Vertebrata</taxon>
        <taxon>Euteleostomi</taxon>
        <taxon>Actinopterygii</taxon>
        <taxon>Neopterygii</taxon>
        <taxon>Teleostei</taxon>
        <taxon>Neoteleostei</taxon>
        <taxon>Acanthomorphata</taxon>
        <taxon>Ovalentaria</taxon>
        <taxon>Atherinomorphae</taxon>
        <taxon>Cyprinodontiformes</taxon>
        <taxon>Nothobranchiidae</taxon>
        <taxon>Nothobranchius</taxon>
    </lineage>
</organism>
<gene>
    <name evidence="1" type="primary">MKI67IP</name>
</gene>
<dbReference type="AlphaFoldDB" id="A0A1A8HZZ1"/>
<evidence type="ECO:0000313" key="1">
    <source>
        <dbReference type="EMBL" id="SBQ89121.1"/>
    </source>
</evidence>
<accession>A0A1A8HZZ1</accession>
<protein>
    <submittedName>
        <fullName evidence="1">Mki67 (FHA domain) interacting nucleolar phosphoprotein</fullName>
    </submittedName>
</protein>
<dbReference type="EMBL" id="HAED01003203">
    <property type="protein sequence ID" value="SBQ89121.1"/>
    <property type="molecule type" value="Transcribed_RNA"/>
</dbReference>
<sequence length="35" mass="4355">MCFRFFYEINRNRFVAKQERMVVMATKSHFLQKTP</sequence>
<reference evidence="1" key="1">
    <citation type="submission" date="2016-05" db="EMBL/GenBank/DDBJ databases">
        <authorList>
            <person name="Lavstsen T."/>
            <person name="Jespersen J.S."/>
        </authorList>
    </citation>
    <scope>NUCLEOTIDE SEQUENCE</scope>
    <source>
        <tissue evidence="1">Brain</tissue>
    </source>
</reference>
<name>A0A1A8HZZ1_NOTKU</name>
<feature type="non-terminal residue" evidence="1">
    <location>
        <position position="35"/>
    </location>
</feature>